<accession>A0AA40FLV0</accession>
<evidence type="ECO:0000256" key="1">
    <source>
        <dbReference type="SAM" id="MobiDB-lite"/>
    </source>
</evidence>
<feature type="compositionally biased region" description="Polar residues" evidence="1">
    <location>
        <begin position="14"/>
        <end position="24"/>
    </location>
</feature>
<comment type="caution">
    <text evidence="2">The sequence shown here is derived from an EMBL/GenBank/DDBJ whole genome shotgun (WGS) entry which is preliminary data.</text>
</comment>
<dbReference type="AlphaFoldDB" id="A0AA40FLV0"/>
<name>A0AA40FLV0_9HYME</name>
<protein>
    <submittedName>
        <fullName evidence="2">Uncharacterized protein</fullName>
    </submittedName>
</protein>
<dbReference type="Proteomes" id="UP001177670">
    <property type="component" value="Unassembled WGS sequence"/>
</dbReference>
<dbReference type="EMBL" id="JAHYIQ010000026">
    <property type="protein sequence ID" value="KAK1121486.1"/>
    <property type="molecule type" value="Genomic_DNA"/>
</dbReference>
<sequence>MDPTWRFQARTDRSSLPSFPTNSRAPVASFQRTRRSPNEKKEPGPGSTAPLTEIKGHGSENPRTSA</sequence>
<feature type="region of interest" description="Disordered" evidence="1">
    <location>
        <begin position="1"/>
        <end position="66"/>
    </location>
</feature>
<evidence type="ECO:0000313" key="3">
    <source>
        <dbReference type="Proteomes" id="UP001177670"/>
    </source>
</evidence>
<proteinExistence type="predicted"/>
<reference evidence="2" key="1">
    <citation type="submission" date="2021-10" db="EMBL/GenBank/DDBJ databases">
        <title>Melipona bicolor Genome sequencing and assembly.</title>
        <authorList>
            <person name="Araujo N.S."/>
            <person name="Arias M.C."/>
        </authorList>
    </citation>
    <scope>NUCLEOTIDE SEQUENCE</scope>
    <source>
        <strain evidence="2">USP_2M_L1-L4_2017</strain>
        <tissue evidence="2">Whole body</tissue>
    </source>
</reference>
<evidence type="ECO:0000313" key="2">
    <source>
        <dbReference type="EMBL" id="KAK1121486.1"/>
    </source>
</evidence>
<organism evidence="2 3">
    <name type="scientific">Melipona bicolor</name>
    <dbReference type="NCBI Taxonomy" id="60889"/>
    <lineage>
        <taxon>Eukaryota</taxon>
        <taxon>Metazoa</taxon>
        <taxon>Ecdysozoa</taxon>
        <taxon>Arthropoda</taxon>
        <taxon>Hexapoda</taxon>
        <taxon>Insecta</taxon>
        <taxon>Pterygota</taxon>
        <taxon>Neoptera</taxon>
        <taxon>Endopterygota</taxon>
        <taxon>Hymenoptera</taxon>
        <taxon>Apocrita</taxon>
        <taxon>Aculeata</taxon>
        <taxon>Apoidea</taxon>
        <taxon>Anthophila</taxon>
        <taxon>Apidae</taxon>
        <taxon>Melipona</taxon>
    </lineage>
</organism>
<gene>
    <name evidence="2" type="ORF">K0M31_010289</name>
</gene>
<keyword evidence="3" id="KW-1185">Reference proteome</keyword>